<keyword evidence="4" id="KW-0964">Secreted</keyword>
<dbReference type="PANTHER" id="PTHR40079:SF4">
    <property type="entry name" value="GH26 DOMAIN-CONTAINING PROTEIN-RELATED"/>
    <property type="match status" value="1"/>
</dbReference>
<dbReference type="PRINTS" id="PR00739">
    <property type="entry name" value="GLHYDRLASE26"/>
</dbReference>
<protein>
    <recommendedName>
        <fullName evidence="4">Mannan endo-1,4-beta-mannosidase</fullName>
        <ecNumber evidence="4">3.2.1.78</ecNumber>
    </recommendedName>
</protein>
<feature type="site" description="Plays an important role in maintaining the position of the catalytic nucleophile" evidence="7">
    <location>
        <position position="202"/>
    </location>
</feature>
<dbReference type="AlphaFoldDB" id="A0A238VC44"/>
<keyword evidence="3 4" id="KW-0326">Glycosidase</keyword>
<evidence type="ECO:0000256" key="7">
    <source>
        <dbReference type="PIRSR" id="PIRSR018168-3"/>
    </source>
</evidence>
<dbReference type="InterPro" id="IPR017853">
    <property type="entry name" value="GH"/>
</dbReference>
<feature type="domain" description="GH26" evidence="9">
    <location>
        <begin position="46"/>
        <end position="373"/>
    </location>
</feature>
<evidence type="ECO:0000256" key="3">
    <source>
        <dbReference type="ARBA" id="ARBA00023295"/>
    </source>
</evidence>
<feature type="binding site" evidence="6">
    <location>
        <position position="274"/>
    </location>
    <ligand>
        <name>substrate</name>
    </ligand>
</feature>
<dbReference type="InterPro" id="IPR000805">
    <property type="entry name" value="Glyco_hydro_26"/>
</dbReference>
<dbReference type="GO" id="GO:0005576">
    <property type="term" value="C:extracellular region"/>
    <property type="evidence" value="ECO:0007669"/>
    <property type="project" value="UniProtKB-SubCell"/>
</dbReference>
<dbReference type="RefSeq" id="WP_089376549.1">
    <property type="nucleotide sequence ID" value="NZ_FZNX01000001.1"/>
</dbReference>
<comment type="similarity">
    <text evidence="1 4 8">Belongs to the glycosyl hydrolase 26 family.</text>
</comment>
<dbReference type="Gene3D" id="3.20.20.80">
    <property type="entry name" value="Glycosidases"/>
    <property type="match status" value="1"/>
</dbReference>
<evidence type="ECO:0000256" key="6">
    <source>
        <dbReference type="PIRSR" id="PIRSR018168-2"/>
    </source>
</evidence>
<dbReference type="Pfam" id="PF02156">
    <property type="entry name" value="Glyco_hydro_26"/>
    <property type="match status" value="1"/>
</dbReference>
<dbReference type="PROSITE" id="PS51764">
    <property type="entry name" value="GH26"/>
    <property type="match status" value="1"/>
</dbReference>
<dbReference type="SUPFAM" id="SSF51445">
    <property type="entry name" value="(Trans)glycosidases"/>
    <property type="match status" value="1"/>
</dbReference>
<sequence>MINTYHQTKVTKFLTTLIIVSALFSCSPIKKEELKKPILVDKTASKNVISLHKKLANIAKKGFAIGHQDATSYGIGWNYENDTTLIKSDVNEVVGDFPAVYGFDIGHLELAHEFNLDSVNFNSMRKLIIDAHKKGGIITISWHLDNPTSGSDSWDKTPAVKDIINGGIHKDKYELWVSRVADFLKTLRYNGEEIPIIFRPYHEMNGGWFWWGEGNCSTTDYKQLWQETVVLLRDKHNIHNLLYAYSPNKLNPNDDYLRCYPGDEFVDILGIDIYDFKNSDTYKNSVINDLNIVKNIATEKNKLFAFTETGLETIQTPKWFTEVVYPAIENSGISYILFWRNGRLDHHYMPYKGHVSEDDFKQFESLPKTLFLKDINSNLN</sequence>
<gene>
    <name evidence="10" type="ORF">SAMN04488111_0175</name>
</gene>
<evidence type="ECO:0000256" key="5">
    <source>
        <dbReference type="PIRSR" id="PIRSR018168-1"/>
    </source>
</evidence>
<keyword evidence="2 4" id="KW-0378">Hydrolase</keyword>
<evidence type="ECO:0000256" key="8">
    <source>
        <dbReference type="PROSITE-ProRule" id="PRU01100"/>
    </source>
</evidence>
<feature type="active site" description="Nucleophile" evidence="5 8">
    <location>
        <position position="308"/>
    </location>
</feature>
<evidence type="ECO:0000259" key="9">
    <source>
        <dbReference type="PROSITE" id="PS51764"/>
    </source>
</evidence>
<evidence type="ECO:0000256" key="2">
    <source>
        <dbReference type="ARBA" id="ARBA00022801"/>
    </source>
</evidence>
<feature type="binding site" evidence="6">
    <location>
        <position position="143"/>
    </location>
    <ligand>
        <name>substrate</name>
    </ligand>
</feature>
<dbReference type="Proteomes" id="UP000198412">
    <property type="component" value="Unassembled WGS sequence"/>
</dbReference>
<keyword evidence="11" id="KW-1185">Reference proteome</keyword>
<feature type="binding site" evidence="6">
    <location>
        <position position="208"/>
    </location>
    <ligand>
        <name>substrate</name>
    </ligand>
</feature>
<dbReference type="PANTHER" id="PTHR40079">
    <property type="entry name" value="MANNAN ENDO-1,4-BETA-MANNOSIDASE E-RELATED"/>
    <property type="match status" value="1"/>
</dbReference>
<keyword evidence="4" id="KW-0119">Carbohydrate metabolism</keyword>
<dbReference type="InterPro" id="IPR022790">
    <property type="entry name" value="GH26_dom"/>
</dbReference>
<dbReference type="EMBL" id="FZNX01000001">
    <property type="protein sequence ID" value="SNR31253.1"/>
    <property type="molecule type" value="Genomic_DNA"/>
</dbReference>
<reference evidence="11" key="1">
    <citation type="submission" date="2017-06" db="EMBL/GenBank/DDBJ databases">
        <authorList>
            <person name="Varghese N."/>
            <person name="Submissions S."/>
        </authorList>
    </citation>
    <scope>NUCLEOTIDE SEQUENCE [LARGE SCALE GENOMIC DNA]</scope>
    <source>
        <strain evidence="11">DSM 27993</strain>
    </source>
</reference>
<name>A0A238VC44_9FLAO</name>
<evidence type="ECO:0000256" key="4">
    <source>
        <dbReference type="PIRNR" id="PIRNR018168"/>
    </source>
</evidence>
<evidence type="ECO:0000313" key="11">
    <source>
        <dbReference type="Proteomes" id="UP000198412"/>
    </source>
</evidence>
<comment type="catalytic activity">
    <reaction evidence="4">
        <text>Random hydrolysis of (1-&gt;4)-beta-D-mannosidic linkages in mannans, galactomannans and glucomannans.</text>
        <dbReference type="EC" id="3.2.1.78"/>
    </reaction>
</comment>
<dbReference type="GO" id="GO:0016985">
    <property type="term" value="F:mannan endo-1,4-beta-mannosidase activity"/>
    <property type="evidence" value="ECO:0007669"/>
    <property type="project" value="UniProtKB-UniRule"/>
</dbReference>
<evidence type="ECO:0000313" key="10">
    <source>
        <dbReference type="EMBL" id="SNR31253.1"/>
    </source>
</evidence>
<dbReference type="InterPro" id="IPR016714">
    <property type="entry name" value="MANB/E"/>
</dbReference>
<evidence type="ECO:0000256" key="1">
    <source>
        <dbReference type="ARBA" id="ARBA00007754"/>
    </source>
</evidence>
<comment type="subcellular location">
    <subcellularLocation>
        <location evidence="4">Secreted</location>
    </subcellularLocation>
</comment>
<organism evidence="10 11">
    <name type="scientific">Lutibacter flavus</name>
    <dbReference type="NCBI Taxonomy" id="691689"/>
    <lineage>
        <taxon>Bacteria</taxon>
        <taxon>Pseudomonadati</taxon>
        <taxon>Bacteroidota</taxon>
        <taxon>Flavobacteriia</taxon>
        <taxon>Flavobacteriales</taxon>
        <taxon>Flavobacteriaceae</taxon>
        <taxon>Lutibacter</taxon>
    </lineage>
</organism>
<dbReference type="PIRSF" id="PIRSF018168">
    <property type="entry name" value="Mannan-1_4-beta-mannosidase"/>
    <property type="match status" value="1"/>
</dbReference>
<dbReference type="OrthoDB" id="9816550at2"/>
<feature type="active site" description="Proton donor" evidence="5 8">
    <location>
        <position position="203"/>
    </location>
</feature>
<proteinExistence type="inferred from homology"/>
<accession>A0A238VC44</accession>
<dbReference type="EC" id="3.2.1.78" evidence="4"/>
<dbReference type="GO" id="GO:0006080">
    <property type="term" value="P:substituted mannan metabolic process"/>
    <property type="evidence" value="ECO:0007669"/>
    <property type="project" value="UniProtKB-UniRule"/>
</dbReference>